<dbReference type="Pfam" id="PF08863">
    <property type="entry name" value="YolD"/>
    <property type="match status" value="1"/>
</dbReference>
<sequence length="98" mass="11729">MIMPEHREAFVRRYEQLQRVEHKKPVLDDQEIRQIEYALVESFNSRKSVTLTLYDEIENKRLIGIVSTISTSSRQIKLTVFKDEWYWIDIKDIISASL</sequence>
<dbReference type="EMBL" id="JBHUMJ010000018">
    <property type="protein sequence ID" value="MFD2703798.1"/>
    <property type="molecule type" value="Genomic_DNA"/>
</dbReference>
<dbReference type="InterPro" id="IPR014962">
    <property type="entry name" value="YolD"/>
</dbReference>
<evidence type="ECO:0000313" key="2">
    <source>
        <dbReference type="Proteomes" id="UP001597540"/>
    </source>
</evidence>
<keyword evidence="2" id="KW-1185">Reference proteome</keyword>
<name>A0ABW5SWW4_9BACL</name>
<comment type="caution">
    <text evidence="1">The sequence shown here is derived from an EMBL/GenBank/DDBJ whole genome shotgun (WGS) entry which is preliminary data.</text>
</comment>
<protein>
    <submittedName>
        <fullName evidence="1">YolD-like family protein</fullName>
    </submittedName>
</protein>
<gene>
    <name evidence="1" type="ORF">ACFSVM_25545</name>
</gene>
<dbReference type="Proteomes" id="UP001597540">
    <property type="component" value="Unassembled WGS sequence"/>
</dbReference>
<reference evidence="2" key="1">
    <citation type="journal article" date="2019" name="Int. J. Syst. Evol. Microbiol.">
        <title>The Global Catalogue of Microorganisms (GCM) 10K type strain sequencing project: providing services to taxonomists for standard genome sequencing and annotation.</title>
        <authorList>
            <consortium name="The Broad Institute Genomics Platform"/>
            <consortium name="The Broad Institute Genome Sequencing Center for Infectious Disease"/>
            <person name="Wu L."/>
            <person name="Ma J."/>
        </authorList>
    </citation>
    <scope>NUCLEOTIDE SEQUENCE [LARGE SCALE GENOMIC DNA]</scope>
    <source>
        <strain evidence="2">KCTC 33849</strain>
    </source>
</reference>
<proteinExistence type="predicted"/>
<evidence type="ECO:0000313" key="1">
    <source>
        <dbReference type="EMBL" id="MFD2703798.1"/>
    </source>
</evidence>
<dbReference type="RefSeq" id="WP_379265344.1">
    <property type="nucleotide sequence ID" value="NZ_JBHUMJ010000018.1"/>
</dbReference>
<organism evidence="1 2">
    <name type="scientific">Paenibacillus shunpengii</name>
    <dbReference type="NCBI Taxonomy" id="2054424"/>
    <lineage>
        <taxon>Bacteria</taxon>
        <taxon>Bacillati</taxon>
        <taxon>Bacillota</taxon>
        <taxon>Bacilli</taxon>
        <taxon>Bacillales</taxon>
        <taxon>Paenibacillaceae</taxon>
        <taxon>Paenibacillus</taxon>
    </lineage>
</organism>
<accession>A0ABW5SWW4</accession>